<protein>
    <submittedName>
        <fullName evidence="3">Glycosyltransferase family 1 protein</fullName>
    </submittedName>
</protein>
<dbReference type="Pfam" id="PF13439">
    <property type="entry name" value="Glyco_transf_4"/>
    <property type="match status" value="1"/>
</dbReference>
<evidence type="ECO:0000259" key="1">
    <source>
        <dbReference type="Pfam" id="PF00534"/>
    </source>
</evidence>
<proteinExistence type="predicted"/>
<feature type="domain" description="Glycosyl transferase family 1" evidence="1">
    <location>
        <begin position="210"/>
        <end position="388"/>
    </location>
</feature>
<evidence type="ECO:0000259" key="2">
    <source>
        <dbReference type="Pfam" id="PF13439"/>
    </source>
</evidence>
<comment type="caution">
    <text evidence="3">The sequence shown here is derived from an EMBL/GenBank/DDBJ whole genome shotgun (WGS) entry which is preliminary data.</text>
</comment>
<sequence>MKYQSKRIAFISEHASPMADLGGVDTGGQNVYVAQLAKHLIGRGYLVDVFTRRDNAEIADVVNWVPGVRVINIKAGPACNVIKEELLQHMDEFKDNMIAFIAKERLHYSLIHANFFMSAQVAMGIKKELGIPFVVTFHALGHVRRIHQADQDKFPVERLYIEEQAVKQADHIIAECPQDRDDLVQYYNAPLNKISIIPCGFSAKEFHPMDKQAARKILGLPQDEHLILQLGRMVPRKGVDNVIEALSNVKNTKKPIKLLIVGGEYEKLEENTCPEYVRLLNIARKQNVVDSVIFTGRKNRNVLKFYYAAADVFITTPWYEPFGITPLEAMACGTPVIGSNVGGIKYSVADGETGKLVDPHNPGMLAEAITEMVNDPGTLDWMSENAIERVNRYFTWAQVADEVHSLYKKMTPIAKEGKLVQQKSKAA</sequence>
<gene>
    <name evidence="3" type="ORF">NPE20_01100</name>
</gene>
<dbReference type="PANTHER" id="PTHR45947">
    <property type="entry name" value="SULFOQUINOVOSYL TRANSFERASE SQD2"/>
    <property type="match status" value="1"/>
</dbReference>
<dbReference type="Pfam" id="PF00534">
    <property type="entry name" value="Glycos_transf_1"/>
    <property type="match status" value="1"/>
</dbReference>
<dbReference type="Gene3D" id="3.40.50.2000">
    <property type="entry name" value="Glycogen Phosphorylase B"/>
    <property type="match status" value="2"/>
</dbReference>
<dbReference type="Proteomes" id="UP001204376">
    <property type="component" value="Unassembled WGS sequence"/>
</dbReference>
<dbReference type="EMBL" id="JANHOH010000001">
    <property type="protein sequence ID" value="MCQ6956529.1"/>
    <property type="molecule type" value="Genomic_DNA"/>
</dbReference>
<dbReference type="InterPro" id="IPR001296">
    <property type="entry name" value="Glyco_trans_1"/>
</dbReference>
<evidence type="ECO:0000313" key="3">
    <source>
        <dbReference type="EMBL" id="MCQ6956529.1"/>
    </source>
</evidence>
<keyword evidence="4" id="KW-1185">Reference proteome</keyword>
<dbReference type="SUPFAM" id="SSF53756">
    <property type="entry name" value="UDP-Glycosyltransferase/glycogen phosphorylase"/>
    <property type="match status" value="1"/>
</dbReference>
<accession>A0ABT1SW12</accession>
<organism evidence="3 4">
    <name type="scientific">Mucilaginibacter aquariorum</name>
    <dbReference type="NCBI Taxonomy" id="2967225"/>
    <lineage>
        <taxon>Bacteria</taxon>
        <taxon>Pseudomonadati</taxon>
        <taxon>Bacteroidota</taxon>
        <taxon>Sphingobacteriia</taxon>
        <taxon>Sphingobacteriales</taxon>
        <taxon>Sphingobacteriaceae</taxon>
        <taxon>Mucilaginibacter</taxon>
    </lineage>
</organism>
<dbReference type="PANTHER" id="PTHR45947:SF3">
    <property type="entry name" value="SULFOQUINOVOSYL TRANSFERASE SQD2"/>
    <property type="match status" value="1"/>
</dbReference>
<dbReference type="InterPro" id="IPR050194">
    <property type="entry name" value="Glycosyltransferase_grp1"/>
</dbReference>
<dbReference type="CDD" id="cd03800">
    <property type="entry name" value="GT4_sucrose_synthase"/>
    <property type="match status" value="1"/>
</dbReference>
<name>A0ABT1SW12_9SPHI</name>
<reference evidence="3 4" key="1">
    <citation type="submission" date="2022-07" db="EMBL/GenBank/DDBJ databases">
        <title>Mucilaginibacter sp. JC4.</title>
        <authorList>
            <person name="Le V."/>
            <person name="Ko S.-R."/>
            <person name="Ahn C.-Y."/>
            <person name="Oh H.-M."/>
        </authorList>
    </citation>
    <scope>NUCLEOTIDE SEQUENCE [LARGE SCALE GENOMIC DNA]</scope>
    <source>
        <strain evidence="3 4">JC4</strain>
    </source>
</reference>
<dbReference type="InterPro" id="IPR028098">
    <property type="entry name" value="Glyco_trans_4-like_N"/>
</dbReference>
<dbReference type="RefSeq" id="WP_256536745.1">
    <property type="nucleotide sequence ID" value="NZ_JANHOH010000001.1"/>
</dbReference>
<evidence type="ECO:0000313" key="4">
    <source>
        <dbReference type="Proteomes" id="UP001204376"/>
    </source>
</evidence>
<feature type="domain" description="Glycosyltransferase subfamily 4-like N-terminal" evidence="2">
    <location>
        <begin position="27"/>
        <end position="201"/>
    </location>
</feature>